<dbReference type="InterPro" id="IPR001128">
    <property type="entry name" value="Cyt_P450"/>
</dbReference>
<evidence type="ECO:0000256" key="2">
    <source>
        <dbReference type="ARBA" id="ARBA00022617"/>
    </source>
</evidence>
<dbReference type="PROSITE" id="PS00086">
    <property type="entry name" value="CYTOCHROME_P450"/>
    <property type="match status" value="1"/>
</dbReference>
<organism evidence="8 9">
    <name type="scientific">Frankia nepalensis</name>
    <dbReference type="NCBI Taxonomy" id="1836974"/>
    <lineage>
        <taxon>Bacteria</taxon>
        <taxon>Bacillati</taxon>
        <taxon>Actinomycetota</taxon>
        <taxon>Actinomycetes</taxon>
        <taxon>Frankiales</taxon>
        <taxon>Frankiaceae</taxon>
        <taxon>Frankia</taxon>
    </lineage>
</organism>
<keyword evidence="5 7" id="KW-0408">Iron</keyword>
<dbReference type="Pfam" id="PF00067">
    <property type="entry name" value="p450"/>
    <property type="match status" value="1"/>
</dbReference>
<dbReference type="GO" id="GO:0036199">
    <property type="term" value="F:cholest-4-en-3-one 26-monooxygenase activity"/>
    <property type="evidence" value="ECO:0007669"/>
    <property type="project" value="TreeGrafter"/>
</dbReference>
<accession>A0A937RF88</accession>
<keyword evidence="4 7" id="KW-0560">Oxidoreductase</keyword>
<dbReference type="PANTHER" id="PTHR46696">
    <property type="entry name" value="P450, PUTATIVE (EUROFUNG)-RELATED"/>
    <property type="match status" value="1"/>
</dbReference>
<evidence type="ECO:0000256" key="3">
    <source>
        <dbReference type="ARBA" id="ARBA00022723"/>
    </source>
</evidence>
<gene>
    <name evidence="8" type="ORF">I7412_28860</name>
</gene>
<dbReference type="AlphaFoldDB" id="A0A937RF88"/>
<protein>
    <submittedName>
        <fullName evidence="8">Cytochrome P450</fullName>
    </submittedName>
</protein>
<dbReference type="EMBL" id="JAEACQ010000260">
    <property type="protein sequence ID" value="MBL7631101.1"/>
    <property type="molecule type" value="Genomic_DNA"/>
</dbReference>
<evidence type="ECO:0000256" key="7">
    <source>
        <dbReference type="RuleBase" id="RU000461"/>
    </source>
</evidence>
<evidence type="ECO:0000256" key="5">
    <source>
        <dbReference type="ARBA" id="ARBA00023004"/>
    </source>
</evidence>
<keyword evidence="3 7" id="KW-0479">Metal-binding</keyword>
<keyword evidence="9" id="KW-1185">Reference proteome</keyword>
<evidence type="ECO:0000256" key="4">
    <source>
        <dbReference type="ARBA" id="ARBA00023002"/>
    </source>
</evidence>
<sequence>MRERQPVYYSERHDFHALTRYDDVSTALKDWETFSSARGVDLESIKKGAVAPAGIIALDPPDQTRLRVLVSRAFTPRAILGLEPMVKEVIDRRLDALGDTFDAVEDFSALFPIEIISRMLGIPPERHAFVRRSVDRMLARRDSLAMSDDQLAVAIELGAYYYTLCVERRDNLGDDMISRLIAAEVERDDGTRLGLTDVEIASFVSLLGNAGSETVTKLVANAFVLFFQNPDQWRLLQENPALIPRAVEEILRFDPPVSYVGRYATRDVTLHGRTIPRGGAVLLAIGAATRDEAAYADPDRFDITRPVRHNLGFGYGVHNCLGAALARIESRLALTEMLRRMPTYRVDLSGLQRVRMANVRGFAHVPVEVVGR</sequence>
<proteinExistence type="inferred from homology"/>
<evidence type="ECO:0000313" key="9">
    <source>
        <dbReference type="Proteomes" id="UP000604475"/>
    </source>
</evidence>
<dbReference type="Gene3D" id="1.10.630.10">
    <property type="entry name" value="Cytochrome P450"/>
    <property type="match status" value="1"/>
</dbReference>
<dbReference type="GO" id="GO:0008395">
    <property type="term" value="F:steroid hydroxylase activity"/>
    <property type="evidence" value="ECO:0007669"/>
    <property type="project" value="TreeGrafter"/>
</dbReference>
<comment type="similarity">
    <text evidence="1 7">Belongs to the cytochrome P450 family.</text>
</comment>
<dbReference type="InterPro" id="IPR002397">
    <property type="entry name" value="Cyt_P450_B"/>
</dbReference>
<evidence type="ECO:0000313" key="8">
    <source>
        <dbReference type="EMBL" id="MBL7631101.1"/>
    </source>
</evidence>
<keyword evidence="2 7" id="KW-0349">Heme</keyword>
<dbReference type="InterPro" id="IPR017972">
    <property type="entry name" value="Cyt_P450_CS"/>
</dbReference>
<dbReference type="FunFam" id="1.10.630.10:FF:000018">
    <property type="entry name" value="Cytochrome P450 monooxygenase"/>
    <property type="match status" value="1"/>
</dbReference>
<dbReference type="Proteomes" id="UP000604475">
    <property type="component" value="Unassembled WGS sequence"/>
</dbReference>
<comment type="caution">
    <text evidence="8">The sequence shown here is derived from an EMBL/GenBank/DDBJ whole genome shotgun (WGS) entry which is preliminary data.</text>
</comment>
<dbReference type="SUPFAM" id="SSF48264">
    <property type="entry name" value="Cytochrome P450"/>
    <property type="match status" value="1"/>
</dbReference>
<evidence type="ECO:0000256" key="6">
    <source>
        <dbReference type="ARBA" id="ARBA00023033"/>
    </source>
</evidence>
<dbReference type="GO" id="GO:0005506">
    <property type="term" value="F:iron ion binding"/>
    <property type="evidence" value="ECO:0007669"/>
    <property type="project" value="InterPro"/>
</dbReference>
<dbReference type="PANTHER" id="PTHR46696:SF4">
    <property type="entry name" value="BIOTIN BIOSYNTHESIS CYTOCHROME P450"/>
    <property type="match status" value="1"/>
</dbReference>
<evidence type="ECO:0000256" key="1">
    <source>
        <dbReference type="ARBA" id="ARBA00010617"/>
    </source>
</evidence>
<name>A0A937RF88_9ACTN</name>
<dbReference type="InterPro" id="IPR036396">
    <property type="entry name" value="Cyt_P450_sf"/>
</dbReference>
<dbReference type="GO" id="GO:0006707">
    <property type="term" value="P:cholesterol catabolic process"/>
    <property type="evidence" value="ECO:0007669"/>
    <property type="project" value="TreeGrafter"/>
</dbReference>
<dbReference type="GO" id="GO:0020037">
    <property type="term" value="F:heme binding"/>
    <property type="evidence" value="ECO:0007669"/>
    <property type="project" value="InterPro"/>
</dbReference>
<reference evidence="8" key="1">
    <citation type="submission" date="2020-12" db="EMBL/GenBank/DDBJ databases">
        <title>Genomic characterization of non-nitrogen-fixing Frankia strains.</title>
        <authorList>
            <person name="Carlos-Shanley C."/>
            <person name="Guerra T."/>
            <person name="Hahn D."/>
        </authorList>
    </citation>
    <scope>NUCLEOTIDE SEQUENCE</scope>
    <source>
        <strain evidence="8">CN6</strain>
    </source>
</reference>
<dbReference type="PRINTS" id="PR00359">
    <property type="entry name" value="BP450"/>
</dbReference>
<keyword evidence="6 7" id="KW-0503">Monooxygenase</keyword>